<feature type="transmembrane region" description="Helical" evidence="2">
    <location>
        <begin position="444"/>
        <end position="462"/>
    </location>
</feature>
<dbReference type="InterPro" id="IPR037645">
    <property type="entry name" value="KCT2"/>
</dbReference>
<feature type="compositionally biased region" description="Polar residues" evidence="1">
    <location>
        <begin position="328"/>
        <end position="338"/>
    </location>
</feature>
<dbReference type="OrthoDB" id="5846619at2759"/>
<feature type="region of interest" description="Disordered" evidence="1">
    <location>
        <begin position="216"/>
        <end position="270"/>
    </location>
</feature>
<keyword evidence="2" id="KW-0472">Membrane</keyword>
<gene>
    <name evidence="4" type="ORF">DMN91_000951</name>
</gene>
<reference evidence="4" key="1">
    <citation type="journal article" date="2018" name="Genome Res.">
        <title>The genomic architecture and molecular evolution of ant odorant receptors.</title>
        <authorList>
            <person name="McKenzie S.K."/>
            <person name="Kronauer D.J.C."/>
        </authorList>
    </citation>
    <scope>NUCLEOTIDE SEQUENCE [LARGE SCALE GENOMIC DNA]</scope>
    <source>
        <strain evidence="4">Clonal line C1</strain>
    </source>
</reference>
<dbReference type="PANTHER" id="PTHR16502:SF0">
    <property type="entry name" value="KERATINOCYTE-ASSOCIATED TRANSMEMBRANE PROTEIN 2"/>
    <property type="match status" value="1"/>
</dbReference>
<dbReference type="PANTHER" id="PTHR16502">
    <property type="entry name" value="KERATINOCYTE-ASSOCIATED TRANSMEMBRANE PROTEIN 2"/>
    <property type="match status" value="1"/>
</dbReference>
<keyword evidence="3" id="KW-0732">Signal</keyword>
<feature type="compositionally biased region" description="Polar residues" evidence="1">
    <location>
        <begin position="245"/>
        <end position="259"/>
    </location>
</feature>
<feature type="compositionally biased region" description="Basic and acidic residues" evidence="1">
    <location>
        <begin position="357"/>
        <end position="370"/>
    </location>
</feature>
<dbReference type="AlphaFoldDB" id="A0A3L8E3M6"/>
<feature type="compositionally biased region" description="Basic and acidic residues" evidence="1">
    <location>
        <begin position="226"/>
        <end position="237"/>
    </location>
</feature>
<feature type="chain" id="PRO_5018247244" description="Trans-Golgi network integral membrane protein" evidence="3">
    <location>
        <begin position="30"/>
        <end position="491"/>
    </location>
</feature>
<protein>
    <recommendedName>
        <fullName evidence="5">Trans-Golgi network integral membrane protein</fullName>
    </recommendedName>
</protein>
<feature type="region of interest" description="Disordered" evidence="1">
    <location>
        <begin position="323"/>
        <end position="430"/>
    </location>
</feature>
<dbReference type="EMBL" id="QOIP01000001">
    <property type="protein sequence ID" value="RLU27152.1"/>
    <property type="molecule type" value="Genomic_DNA"/>
</dbReference>
<evidence type="ECO:0000256" key="3">
    <source>
        <dbReference type="SAM" id="SignalP"/>
    </source>
</evidence>
<keyword evidence="2" id="KW-0812">Transmembrane</keyword>
<accession>A0A3L8E3M6</accession>
<feature type="signal peptide" evidence="3">
    <location>
        <begin position="1"/>
        <end position="29"/>
    </location>
</feature>
<evidence type="ECO:0008006" key="5">
    <source>
        <dbReference type="Google" id="ProtNLM"/>
    </source>
</evidence>
<dbReference type="Proteomes" id="UP000279307">
    <property type="component" value="Chromosome 1"/>
</dbReference>
<sequence length="491" mass="54502">MEKRYSPLLCITLVPNFLVLFLSFTRVTSAPVPMNIISVMRNDSKLCEVSKFLYNLAYVQDCAMWSYPSKPISNFDLQLGTFLCLGVYDTAYKICQYSSQQLIPTNVSAVFDSHMKQRLVVSGKNQTQKTEFCDNLQGYTSLYNKTEYLWEPLVDNINAPSICVKMCFDFKDKLHPLCAVLEWIKNIDDSIKKVNQETKHGSVVAGSQLNDEAISDGKTIPTGARRMSEAKETKDQTLKPVVTVSKDNSNVKVDNSNAANDAPTGTVKGDAEVKFETDKLSKDGIQKKVNKIETQEQKSLVPSAAEGEKKSIVDAGVNVEVTKPAKNTPANSNPQAASVNDLAGNAPSKDVANQGHVQEHEKEQDTDDVKTSTISENTQDNYPEEEMEPNRADNIDDIDDTVPQPDIGKESLSEGSQNEILQEPSGQKDNLQYSNTRIEDESHFFTYFTVITVACIAGYIGYHNKQKARISDSCMIICLIFVAAPITILFH</sequence>
<feature type="compositionally biased region" description="Polar residues" evidence="1">
    <location>
        <begin position="413"/>
        <end position="430"/>
    </location>
</feature>
<name>A0A3L8E3M6_OOCBI</name>
<evidence type="ECO:0000256" key="2">
    <source>
        <dbReference type="SAM" id="Phobius"/>
    </source>
</evidence>
<reference evidence="4" key="2">
    <citation type="submission" date="2018-07" db="EMBL/GenBank/DDBJ databases">
        <authorList>
            <person name="Mckenzie S.K."/>
            <person name="Kronauer D.J.C."/>
        </authorList>
    </citation>
    <scope>NUCLEOTIDE SEQUENCE</scope>
    <source>
        <strain evidence="4">Clonal line C1</strain>
    </source>
</reference>
<keyword evidence="2" id="KW-1133">Transmembrane helix</keyword>
<proteinExistence type="predicted"/>
<evidence type="ECO:0000313" key="4">
    <source>
        <dbReference type="EMBL" id="RLU27152.1"/>
    </source>
</evidence>
<organism evidence="4">
    <name type="scientific">Ooceraea biroi</name>
    <name type="common">Clonal raider ant</name>
    <name type="synonym">Cerapachys biroi</name>
    <dbReference type="NCBI Taxonomy" id="2015173"/>
    <lineage>
        <taxon>Eukaryota</taxon>
        <taxon>Metazoa</taxon>
        <taxon>Ecdysozoa</taxon>
        <taxon>Arthropoda</taxon>
        <taxon>Hexapoda</taxon>
        <taxon>Insecta</taxon>
        <taxon>Pterygota</taxon>
        <taxon>Neoptera</taxon>
        <taxon>Endopterygota</taxon>
        <taxon>Hymenoptera</taxon>
        <taxon>Apocrita</taxon>
        <taxon>Aculeata</taxon>
        <taxon>Formicoidea</taxon>
        <taxon>Formicidae</taxon>
        <taxon>Dorylinae</taxon>
        <taxon>Ooceraea</taxon>
    </lineage>
</organism>
<feature type="compositionally biased region" description="Polar residues" evidence="1">
    <location>
        <begin position="371"/>
        <end position="381"/>
    </location>
</feature>
<feature type="transmembrane region" description="Helical" evidence="2">
    <location>
        <begin position="474"/>
        <end position="490"/>
    </location>
</feature>
<comment type="caution">
    <text evidence="4">The sequence shown here is derived from an EMBL/GenBank/DDBJ whole genome shotgun (WGS) entry which is preliminary data.</text>
</comment>
<evidence type="ECO:0000256" key="1">
    <source>
        <dbReference type="SAM" id="MobiDB-lite"/>
    </source>
</evidence>